<dbReference type="GO" id="GO:0015074">
    <property type="term" value="P:DNA integration"/>
    <property type="evidence" value="ECO:0007669"/>
    <property type="project" value="UniProtKB-KW"/>
</dbReference>
<keyword evidence="1" id="KW-0229">DNA integration</keyword>
<accession>A0A3M4UHA5</accession>
<dbReference type="PROSITE" id="PS51900">
    <property type="entry name" value="CB"/>
    <property type="match status" value="1"/>
</dbReference>
<dbReference type="AlphaFoldDB" id="A0A3M4UHA5"/>
<organism evidence="4 5">
    <name type="scientific">Pseudomonas amygdali pv. mori</name>
    <dbReference type="NCBI Taxonomy" id="34065"/>
    <lineage>
        <taxon>Bacteria</taxon>
        <taxon>Pseudomonadati</taxon>
        <taxon>Pseudomonadota</taxon>
        <taxon>Gammaproteobacteria</taxon>
        <taxon>Pseudomonadales</taxon>
        <taxon>Pseudomonadaceae</taxon>
        <taxon>Pseudomonas</taxon>
        <taxon>Pseudomonas amygdali</taxon>
    </lineage>
</organism>
<name>A0A3M4UHA5_PSEA0</name>
<keyword evidence="2" id="KW-0238">DNA-binding</keyword>
<reference evidence="4 5" key="1">
    <citation type="submission" date="2018-08" db="EMBL/GenBank/DDBJ databases">
        <title>Recombination of ecologically and evolutionarily significant loci maintains genetic cohesion in the Pseudomonas syringae species complex.</title>
        <authorList>
            <person name="Dillon M."/>
            <person name="Thakur S."/>
            <person name="Almeida R.N.D."/>
            <person name="Weir B.S."/>
            <person name="Guttman D.S."/>
        </authorList>
    </citation>
    <scope>NUCLEOTIDE SEQUENCE [LARGE SCALE GENOMIC DNA]</scope>
    <source>
        <strain evidence="4 5">ICMP 6941</strain>
    </source>
</reference>
<gene>
    <name evidence="4" type="ORF">ALP52_00581</name>
</gene>
<dbReference type="EMBL" id="RBTD01000334">
    <property type="protein sequence ID" value="RMT17257.1"/>
    <property type="molecule type" value="Genomic_DNA"/>
</dbReference>
<dbReference type="SUPFAM" id="SSF56349">
    <property type="entry name" value="DNA breaking-rejoining enzymes"/>
    <property type="match status" value="1"/>
</dbReference>
<evidence type="ECO:0000313" key="4">
    <source>
        <dbReference type="EMBL" id="RMT17257.1"/>
    </source>
</evidence>
<evidence type="ECO:0000313" key="5">
    <source>
        <dbReference type="Proteomes" id="UP000276194"/>
    </source>
</evidence>
<dbReference type="InterPro" id="IPR011010">
    <property type="entry name" value="DNA_brk_join_enz"/>
</dbReference>
<evidence type="ECO:0000256" key="2">
    <source>
        <dbReference type="PROSITE-ProRule" id="PRU01248"/>
    </source>
</evidence>
<dbReference type="InterPro" id="IPR044068">
    <property type="entry name" value="CB"/>
</dbReference>
<dbReference type="Proteomes" id="UP000276194">
    <property type="component" value="Unassembled WGS sequence"/>
</dbReference>
<sequence>MTINQRSQTGTNLLQTALAKPYHYRRSGRYYLRLRPQGTAKGFFTLSLRTTDKATAMTISKDILTTLKAYHFDNPEATWDALRERLIDIAESCLTMAHGDSSLVAYEMINDEHHEALREASAKMPLSINQQRAVGKALEIVEAAQERLKGRPGKLVGIVEDLKAEVCSTSVALSPSLSVLPSEPLTFKALSALYLDEHKEHAGEGTHRDVKSSCKTIAEILGDLDLKTHTREDMKNLRAKLLEDRKPLTVAKI</sequence>
<proteinExistence type="predicted"/>
<evidence type="ECO:0000256" key="1">
    <source>
        <dbReference type="ARBA" id="ARBA00022908"/>
    </source>
</evidence>
<protein>
    <submittedName>
        <fullName evidence="4">Integrase protein</fullName>
    </submittedName>
</protein>
<feature type="domain" description="Core-binding (CB)" evidence="3">
    <location>
        <begin position="185"/>
        <end position="253"/>
    </location>
</feature>
<dbReference type="GO" id="GO:0003677">
    <property type="term" value="F:DNA binding"/>
    <property type="evidence" value="ECO:0007669"/>
    <property type="project" value="UniProtKB-UniRule"/>
</dbReference>
<evidence type="ECO:0000259" key="3">
    <source>
        <dbReference type="PROSITE" id="PS51900"/>
    </source>
</evidence>
<comment type="caution">
    <text evidence="4">The sequence shown here is derived from an EMBL/GenBank/DDBJ whole genome shotgun (WGS) entry which is preliminary data.</text>
</comment>